<gene>
    <name evidence="1" type="ORF">D3218_08720</name>
</gene>
<keyword evidence="2" id="KW-1185">Reference proteome</keyword>
<dbReference type="Proteomes" id="UP000265750">
    <property type="component" value="Unassembled WGS sequence"/>
</dbReference>
<dbReference type="AlphaFoldDB" id="A0A3A1WN55"/>
<dbReference type="EMBL" id="QYRN01000004">
    <property type="protein sequence ID" value="RIY01427.1"/>
    <property type="molecule type" value="Genomic_DNA"/>
</dbReference>
<protein>
    <submittedName>
        <fullName evidence="1">Uncharacterized protein</fullName>
    </submittedName>
</protein>
<sequence length="100" mass="10687">MTGHRRWIRRLALALAGGVPRAVILVPEGRLARRKPHLTEAQPDGAWSVTICGRPQLFAMPGGGSDAPGWIVLRDDRGAIRGLSSLAMLQLYGTMGGDTS</sequence>
<evidence type="ECO:0000313" key="1">
    <source>
        <dbReference type="EMBL" id="RIY01427.1"/>
    </source>
</evidence>
<organism evidence="1 2">
    <name type="scientific">Aureimonas flava</name>
    <dbReference type="NCBI Taxonomy" id="2320271"/>
    <lineage>
        <taxon>Bacteria</taxon>
        <taxon>Pseudomonadati</taxon>
        <taxon>Pseudomonadota</taxon>
        <taxon>Alphaproteobacteria</taxon>
        <taxon>Hyphomicrobiales</taxon>
        <taxon>Aurantimonadaceae</taxon>
        <taxon>Aureimonas</taxon>
    </lineage>
</organism>
<accession>A0A3A1WN55</accession>
<proteinExistence type="predicted"/>
<reference evidence="2" key="1">
    <citation type="submission" date="2018-09" db="EMBL/GenBank/DDBJ databases">
        <authorList>
            <person name="Tuo L."/>
        </authorList>
    </citation>
    <scope>NUCLEOTIDE SEQUENCE [LARGE SCALE GENOMIC DNA]</scope>
    <source>
        <strain evidence="2">M2BS4Y-1</strain>
    </source>
</reference>
<comment type="caution">
    <text evidence="1">The sequence shown here is derived from an EMBL/GenBank/DDBJ whole genome shotgun (WGS) entry which is preliminary data.</text>
</comment>
<evidence type="ECO:0000313" key="2">
    <source>
        <dbReference type="Proteomes" id="UP000265750"/>
    </source>
</evidence>
<name>A0A3A1WN55_9HYPH</name>